<dbReference type="EMBL" id="QGDO01000005">
    <property type="protein sequence ID" value="PWJ40172.1"/>
    <property type="molecule type" value="Genomic_DNA"/>
</dbReference>
<dbReference type="SUPFAM" id="SSF89392">
    <property type="entry name" value="Prokaryotic lipoproteins and lipoprotein localization factors"/>
    <property type="match status" value="1"/>
</dbReference>
<keyword evidence="4" id="KW-1185">Reference proteome</keyword>
<accession>A0A315Z7F9</accession>
<comment type="caution">
    <text evidence="3">The sequence shown here is derived from an EMBL/GenBank/DDBJ whole genome shotgun (WGS) entry which is preliminary data.</text>
</comment>
<evidence type="ECO:0000313" key="4">
    <source>
        <dbReference type="Proteomes" id="UP000245535"/>
    </source>
</evidence>
<dbReference type="PANTHER" id="PTHR35869:SF1">
    <property type="entry name" value="OUTER-MEMBRANE LIPOPROTEIN CARRIER PROTEIN"/>
    <property type="match status" value="1"/>
</dbReference>
<dbReference type="InterPro" id="IPR004564">
    <property type="entry name" value="OM_lipoprot_carrier_LolA-like"/>
</dbReference>
<protein>
    <submittedName>
        <fullName evidence="3">Outer membrane lipoprotein-sorting protein</fullName>
    </submittedName>
</protein>
<dbReference type="Pfam" id="PF16584">
    <property type="entry name" value="LolA_2"/>
    <property type="match status" value="1"/>
</dbReference>
<reference evidence="3 4" key="1">
    <citation type="submission" date="2018-03" db="EMBL/GenBank/DDBJ databases">
        <title>Genomic Encyclopedia of Archaeal and Bacterial Type Strains, Phase II (KMG-II): from individual species to whole genera.</title>
        <authorList>
            <person name="Goeker M."/>
        </authorList>
    </citation>
    <scope>NUCLEOTIDE SEQUENCE [LARGE SCALE GENOMIC DNA]</scope>
    <source>
        <strain evidence="3 4">DSM 28229</strain>
    </source>
</reference>
<dbReference type="Proteomes" id="UP000245535">
    <property type="component" value="Unassembled WGS sequence"/>
</dbReference>
<dbReference type="RefSeq" id="WP_109620664.1">
    <property type="nucleotide sequence ID" value="NZ_QGDO01000005.1"/>
</dbReference>
<dbReference type="CDD" id="cd16325">
    <property type="entry name" value="LolA"/>
    <property type="match status" value="1"/>
</dbReference>
<feature type="signal peptide" evidence="2">
    <location>
        <begin position="1"/>
        <end position="21"/>
    </location>
</feature>
<gene>
    <name evidence="3" type="ORF">BC781_105240</name>
</gene>
<dbReference type="InterPro" id="IPR029046">
    <property type="entry name" value="LolA/LolB/LppX"/>
</dbReference>
<organism evidence="3 4">
    <name type="scientific">Sediminitomix flava</name>
    <dbReference type="NCBI Taxonomy" id="379075"/>
    <lineage>
        <taxon>Bacteria</taxon>
        <taxon>Pseudomonadati</taxon>
        <taxon>Bacteroidota</taxon>
        <taxon>Cytophagia</taxon>
        <taxon>Cytophagales</taxon>
        <taxon>Flammeovirgaceae</taxon>
        <taxon>Sediminitomix</taxon>
    </lineage>
</organism>
<sequence length="221" mass="25539">MKHIFTAFLGLFMVLSNVTFAQKDAKAKKVLDQMSEMYKSLDGFEANILQEDYKTGDDKPLGSNLIEIAVKGNKYRLTLGDQVVYNNGEAVYTFMKSDQEVTVTDPEEEGDDVMSDPSAIYTLYEEGFKYLYKGSESMNGAQYDVIDLSPEDHKNDEFNFYRLVMYINKANHQLDRWEVYMKGNSKWNLFKVSNFKANSLEDNLFTFDEAKYPDVEVIDLR</sequence>
<dbReference type="AlphaFoldDB" id="A0A315Z7F9"/>
<name>A0A315Z7F9_SEDFL</name>
<keyword evidence="1 2" id="KW-0732">Signal</keyword>
<dbReference type="Gene3D" id="2.50.20.10">
    <property type="entry name" value="Lipoprotein localisation LolA/LolB/LppX"/>
    <property type="match status" value="1"/>
</dbReference>
<evidence type="ECO:0000313" key="3">
    <source>
        <dbReference type="EMBL" id="PWJ40172.1"/>
    </source>
</evidence>
<dbReference type="PANTHER" id="PTHR35869">
    <property type="entry name" value="OUTER-MEMBRANE LIPOPROTEIN CARRIER PROTEIN"/>
    <property type="match status" value="1"/>
</dbReference>
<evidence type="ECO:0000256" key="2">
    <source>
        <dbReference type="SAM" id="SignalP"/>
    </source>
</evidence>
<keyword evidence="3" id="KW-0449">Lipoprotein</keyword>
<feature type="chain" id="PRO_5016355487" evidence="2">
    <location>
        <begin position="22"/>
        <end position="221"/>
    </location>
</feature>
<dbReference type="OrthoDB" id="9810685at2"/>
<evidence type="ECO:0000256" key="1">
    <source>
        <dbReference type="ARBA" id="ARBA00022729"/>
    </source>
</evidence>
<proteinExistence type="predicted"/>